<evidence type="ECO:0000313" key="2">
    <source>
        <dbReference type="EMBL" id="VVO41842.1"/>
    </source>
</evidence>
<evidence type="ECO:0000313" key="3">
    <source>
        <dbReference type="Proteomes" id="UP000409037"/>
    </source>
</evidence>
<dbReference type="RefSeq" id="WP_150800999.1">
    <property type="nucleotide sequence ID" value="NZ_CABVHU010000022.1"/>
</dbReference>
<name>A0A5E7FT69_PSEFL</name>
<dbReference type="Pfam" id="PF14423">
    <property type="entry name" value="Imm5"/>
    <property type="match status" value="1"/>
</dbReference>
<dbReference type="InterPro" id="IPR025675">
    <property type="entry name" value="Imm5"/>
</dbReference>
<proteinExistence type="predicted"/>
<accession>A0A5E7FT69</accession>
<sequence>MNKKTKVLISKLLNEVRRSPSGDLVLPLRKLLWKTITEEESGLMQKLILTSLDVACVNHASFMWSQKFKESQDIATMLSIALDAANGKIPEVTALNKRDEFYVETVENQDYQVDEYPVMFVGHAAANTIVTATADFIYDPSDLRNDRDLDPNAFEPSYLIASAFAGGLEENGNSELRRGFWEWYLSCAISQIV</sequence>
<gene>
    <name evidence="2" type="ORF">PS833_05926</name>
</gene>
<evidence type="ECO:0000259" key="1">
    <source>
        <dbReference type="Pfam" id="PF14423"/>
    </source>
</evidence>
<dbReference type="EMBL" id="CABVHU010000022">
    <property type="protein sequence ID" value="VVO41842.1"/>
    <property type="molecule type" value="Genomic_DNA"/>
</dbReference>
<organism evidence="2 3">
    <name type="scientific">Pseudomonas fluorescens</name>
    <dbReference type="NCBI Taxonomy" id="294"/>
    <lineage>
        <taxon>Bacteria</taxon>
        <taxon>Pseudomonadati</taxon>
        <taxon>Pseudomonadota</taxon>
        <taxon>Gammaproteobacteria</taxon>
        <taxon>Pseudomonadales</taxon>
        <taxon>Pseudomonadaceae</taxon>
        <taxon>Pseudomonas</taxon>
    </lineage>
</organism>
<protein>
    <recommendedName>
        <fullName evidence="1">Immunity protein Imm5 domain-containing protein</fullName>
    </recommendedName>
</protein>
<dbReference type="Proteomes" id="UP000409037">
    <property type="component" value="Unassembled WGS sequence"/>
</dbReference>
<reference evidence="2 3" key="1">
    <citation type="submission" date="2019-09" db="EMBL/GenBank/DDBJ databases">
        <authorList>
            <person name="Chandra G."/>
            <person name="Truman W A."/>
        </authorList>
    </citation>
    <scope>NUCLEOTIDE SEQUENCE [LARGE SCALE GENOMIC DNA]</scope>
    <source>
        <strain evidence="2">PS833</strain>
    </source>
</reference>
<feature type="domain" description="Immunity protein Imm5" evidence="1">
    <location>
        <begin position="9"/>
        <end position="190"/>
    </location>
</feature>
<dbReference type="OrthoDB" id="9129781at2"/>
<dbReference type="AlphaFoldDB" id="A0A5E7FT69"/>